<dbReference type="GO" id="GO:0043328">
    <property type="term" value="P:protein transport to vacuole involved in ubiquitin-dependent protein catabolic process via the multivesicular body sorting pathway"/>
    <property type="evidence" value="ECO:0007669"/>
    <property type="project" value="TreeGrafter"/>
</dbReference>
<dbReference type="InterPro" id="IPR036388">
    <property type="entry name" value="WH-like_DNA-bd_sf"/>
</dbReference>
<gene>
    <name evidence="4" type="ORF">EDB92DRAFT_497721</name>
</gene>
<organism evidence="4 5">
    <name type="scientific">Lactarius akahatsu</name>
    <dbReference type="NCBI Taxonomy" id="416441"/>
    <lineage>
        <taxon>Eukaryota</taxon>
        <taxon>Fungi</taxon>
        <taxon>Dikarya</taxon>
        <taxon>Basidiomycota</taxon>
        <taxon>Agaricomycotina</taxon>
        <taxon>Agaricomycetes</taxon>
        <taxon>Russulales</taxon>
        <taxon>Russulaceae</taxon>
        <taxon>Lactarius</taxon>
    </lineage>
</organism>
<accession>A0AAD4LR24</accession>
<dbReference type="Gene3D" id="1.10.10.10">
    <property type="entry name" value="Winged helix-like DNA-binding domain superfamily/Winged helix DNA-binding domain"/>
    <property type="match status" value="1"/>
</dbReference>
<sequence length="192" mass="21624">MNLSTYKTASGFLLPSIHSAPPFFTQQPNTATQAGFTEQWTRLLLAYARHRRLFTLRLEDAEVPGGEWDEVLRNPRINRRLMPNHLAHVLDVMVSKDLAVYEPAKQMRAVLLYWRSPDEWADVLHEWATNTGQLNTILTFYEISDPPVPSALSGIPESLLRGAIAVLAKSGRAQLISISDGDGVRFFPPRTK</sequence>
<keyword evidence="5" id="KW-1185">Reference proteome</keyword>
<dbReference type="InterPro" id="IPR036390">
    <property type="entry name" value="WH_DNA-bd_sf"/>
</dbReference>
<proteinExistence type="inferred from homology"/>
<dbReference type="Gene3D" id="1.10.10.570">
    <property type="entry name" value="Winged helix' DNA-binding domain. Chain C. Domain 1"/>
    <property type="match status" value="1"/>
</dbReference>
<dbReference type="InterPro" id="IPR008570">
    <property type="entry name" value="ESCRT-II_cplx_Vps25-sub"/>
</dbReference>
<dbReference type="InterPro" id="IPR014041">
    <property type="entry name" value="ESCRT-II_cplx_Vps25-sub_N"/>
</dbReference>
<dbReference type="PANTHER" id="PTHR13149:SF0">
    <property type="entry name" value="VACUOLAR PROTEIN-SORTING-ASSOCIATED PROTEIN 25"/>
    <property type="match status" value="1"/>
</dbReference>
<dbReference type="EMBL" id="JAKELL010000002">
    <property type="protein sequence ID" value="KAH9000395.1"/>
    <property type="molecule type" value="Genomic_DNA"/>
</dbReference>
<dbReference type="PANTHER" id="PTHR13149">
    <property type="entry name" value="VACUOLAR PROTEIN SORTING-ASSOCIATED PROTEIN VPS25"/>
    <property type="match status" value="1"/>
</dbReference>
<protein>
    <submittedName>
        <fullName evidence="4">ESCRT-II complex vps25 subunit</fullName>
    </submittedName>
</protein>
<evidence type="ECO:0000313" key="4">
    <source>
        <dbReference type="EMBL" id="KAH9000395.1"/>
    </source>
</evidence>
<comment type="caution">
    <text evidence="4">The sequence shown here is derived from an EMBL/GenBank/DDBJ whole genome shotgun (WGS) entry which is preliminary data.</text>
</comment>
<keyword evidence="2" id="KW-0813">Transport</keyword>
<dbReference type="SUPFAM" id="SSF46785">
    <property type="entry name" value="Winged helix' DNA-binding domain"/>
    <property type="match status" value="2"/>
</dbReference>
<dbReference type="GO" id="GO:0000814">
    <property type="term" value="C:ESCRT II complex"/>
    <property type="evidence" value="ECO:0007669"/>
    <property type="project" value="InterPro"/>
</dbReference>
<dbReference type="GO" id="GO:0005198">
    <property type="term" value="F:structural molecule activity"/>
    <property type="evidence" value="ECO:0007669"/>
    <property type="project" value="TreeGrafter"/>
</dbReference>
<evidence type="ECO:0000313" key="5">
    <source>
        <dbReference type="Proteomes" id="UP001201163"/>
    </source>
</evidence>
<dbReference type="AlphaFoldDB" id="A0AAD4LR24"/>
<evidence type="ECO:0000256" key="1">
    <source>
        <dbReference type="ARBA" id="ARBA00009674"/>
    </source>
</evidence>
<dbReference type="Proteomes" id="UP001201163">
    <property type="component" value="Unassembled WGS sequence"/>
</dbReference>
<dbReference type="Pfam" id="PF05871">
    <property type="entry name" value="ESCRT-II"/>
    <property type="match status" value="1"/>
</dbReference>
<name>A0AAD4LR24_9AGAM</name>
<comment type="similarity">
    <text evidence="1">Belongs to the VPS25 family.</text>
</comment>
<keyword evidence="3" id="KW-0653">Protein transport</keyword>
<reference evidence="4" key="1">
    <citation type="submission" date="2022-01" db="EMBL/GenBank/DDBJ databases">
        <title>Comparative genomics reveals a dynamic genome evolution in the ectomycorrhizal milk-cap (Lactarius) mushrooms.</title>
        <authorList>
            <consortium name="DOE Joint Genome Institute"/>
            <person name="Lebreton A."/>
            <person name="Tang N."/>
            <person name="Kuo A."/>
            <person name="LaButti K."/>
            <person name="Drula E."/>
            <person name="Barry K."/>
            <person name="Clum A."/>
            <person name="Lipzen A."/>
            <person name="Mousain D."/>
            <person name="Ng V."/>
            <person name="Wang R."/>
            <person name="Wang X."/>
            <person name="Dai Y."/>
            <person name="Henrissat B."/>
            <person name="Grigoriev I.V."/>
            <person name="Guerin-Laguette A."/>
            <person name="Yu F."/>
            <person name="Martin F.M."/>
        </authorList>
    </citation>
    <scope>NUCLEOTIDE SEQUENCE</scope>
    <source>
        <strain evidence="4">QP</strain>
    </source>
</reference>
<evidence type="ECO:0000256" key="2">
    <source>
        <dbReference type="ARBA" id="ARBA00022448"/>
    </source>
</evidence>
<dbReference type="GO" id="GO:0042803">
    <property type="term" value="F:protein homodimerization activity"/>
    <property type="evidence" value="ECO:0007669"/>
    <property type="project" value="TreeGrafter"/>
</dbReference>
<evidence type="ECO:0000256" key="3">
    <source>
        <dbReference type="ARBA" id="ARBA00022927"/>
    </source>
</evidence>